<proteinExistence type="predicted"/>
<accession>A0A6J7X0M5</accession>
<reference evidence="1" key="1">
    <citation type="submission" date="2020-05" db="EMBL/GenBank/DDBJ databases">
        <authorList>
            <person name="Chiriac C."/>
            <person name="Salcher M."/>
            <person name="Ghai R."/>
            <person name="Kavagutti S V."/>
        </authorList>
    </citation>
    <scope>NUCLEOTIDE SEQUENCE</scope>
</reference>
<gene>
    <name evidence="1" type="ORF">UFOVP388_12</name>
</gene>
<evidence type="ECO:0000313" key="1">
    <source>
        <dbReference type="EMBL" id="CAB5223674.1"/>
    </source>
</evidence>
<name>A0A6J7X0M5_9CAUD</name>
<dbReference type="EMBL" id="LR798324">
    <property type="protein sequence ID" value="CAB5223674.1"/>
    <property type="molecule type" value="Genomic_DNA"/>
</dbReference>
<protein>
    <submittedName>
        <fullName evidence="1">Uncharacterized protein</fullName>
    </submittedName>
</protein>
<organism evidence="1">
    <name type="scientific">uncultured Caudovirales phage</name>
    <dbReference type="NCBI Taxonomy" id="2100421"/>
    <lineage>
        <taxon>Viruses</taxon>
        <taxon>Duplodnaviria</taxon>
        <taxon>Heunggongvirae</taxon>
        <taxon>Uroviricota</taxon>
        <taxon>Caudoviricetes</taxon>
        <taxon>Peduoviridae</taxon>
        <taxon>Maltschvirus</taxon>
        <taxon>Maltschvirus maltsch</taxon>
    </lineage>
</organism>
<sequence length="66" mass="7757">MSMTPKDKAEELVDKMLFCYQGNIDKYTAKQCALIAVDELIKETSFEVPNIRQRYWQAVKQEIENL</sequence>